<proteinExistence type="predicted"/>
<dbReference type="GO" id="GO:0045892">
    <property type="term" value="P:negative regulation of DNA-templated transcription"/>
    <property type="evidence" value="ECO:0007669"/>
    <property type="project" value="TreeGrafter"/>
</dbReference>
<accession>A0A5N4AJK8</accession>
<dbReference type="Pfam" id="PF04500">
    <property type="entry name" value="FLYWCH"/>
    <property type="match status" value="1"/>
</dbReference>
<dbReference type="PANTHER" id="PTHR37975:SF3">
    <property type="entry name" value="FLYWCH TRANSCRIPTION FACTOR 3"/>
    <property type="match status" value="1"/>
</dbReference>
<gene>
    <name evidence="5" type="ORF">PPYR_08477</name>
</gene>
<evidence type="ECO:0000256" key="3">
    <source>
        <dbReference type="ARBA" id="ARBA00022833"/>
    </source>
</evidence>
<name>A0A5N4AJK8_PHOPY</name>
<dbReference type="GO" id="GO:0043565">
    <property type="term" value="F:sequence-specific DNA binding"/>
    <property type="evidence" value="ECO:0007669"/>
    <property type="project" value="TreeGrafter"/>
</dbReference>
<dbReference type="Gene3D" id="2.20.25.240">
    <property type="match status" value="1"/>
</dbReference>
<dbReference type="PANTHER" id="PTHR37975">
    <property type="entry name" value="FLYWCH ZINC FINGER TRANSCRIPTION FACTOR HOMOLOG"/>
    <property type="match status" value="1"/>
</dbReference>
<keyword evidence="1" id="KW-0479">Metal-binding</keyword>
<keyword evidence="6" id="KW-1185">Reference proteome</keyword>
<dbReference type="Proteomes" id="UP000327044">
    <property type="component" value="Unassembled WGS sequence"/>
</dbReference>
<sequence length="91" mass="10656">MNSEIVSIRGKEKFVCDGFIYIFDSISKSDENVKFWRCEERGRCKARIHTRDETVVKTLNIHSHDSSATKVEVGKTITRIKNVLLRQWNKQ</sequence>
<dbReference type="GO" id="GO:0008270">
    <property type="term" value="F:zinc ion binding"/>
    <property type="evidence" value="ECO:0007669"/>
    <property type="project" value="UniProtKB-KW"/>
</dbReference>
<protein>
    <recommendedName>
        <fullName evidence="4">FLYWCH-type domain-containing protein</fullName>
    </recommendedName>
</protein>
<dbReference type="EMBL" id="VVIM01000006">
    <property type="protein sequence ID" value="KAB0797484.1"/>
    <property type="molecule type" value="Genomic_DNA"/>
</dbReference>
<dbReference type="InterPro" id="IPR052887">
    <property type="entry name" value="FLYWCH-type_ZF"/>
</dbReference>
<dbReference type="AlphaFoldDB" id="A0A5N4AJK8"/>
<feature type="domain" description="FLYWCH-type" evidence="4">
    <location>
        <begin position="7"/>
        <end position="64"/>
    </location>
</feature>
<keyword evidence="2" id="KW-0863">Zinc-finger</keyword>
<organism evidence="5 6">
    <name type="scientific">Photinus pyralis</name>
    <name type="common">Common eastern firefly</name>
    <name type="synonym">Lampyris pyralis</name>
    <dbReference type="NCBI Taxonomy" id="7054"/>
    <lineage>
        <taxon>Eukaryota</taxon>
        <taxon>Metazoa</taxon>
        <taxon>Ecdysozoa</taxon>
        <taxon>Arthropoda</taxon>
        <taxon>Hexapoda</taxon>
        <taxon>Insecta</taxon>
        <taxon>Pterygota</taxon>
        <taxon>Neoptera</taxon>
        <taxon>Endopterygota</taxon>
        <taxon>Coleoptera</taxon>
        <taxon>Polyphaga</taxon>
        <taxon>Elateriformia</taxon>
        <taxon>Elateroidea</taxon>
        <taxon>Lampyridae</taxon>
        <taxon>Lampyrinae</taxon>
        <taxon>Photinus</taxon>
    </lineage>
</organism>
<feature type="non-terminal residue" evidence="5">
    <location>
        <position position="91"/>
    </location>
</feature>
<comment type="caution">
    <text evidence="5">The sequence shown here is derived from an EMBL/GenBank/DDBJ whole genome shotgun (WGS) entry which is preliminary data.</text>
</comment>
<dbReference type="GO" id="GO:0005634">
    <property type="term" value="C:nucleus"/>
    <property type="evidence" value="ECO:0007669"/>
    <property type="project" value="TreeGrafter"/>
</dbReference>
<evidence type="ECO:0000256" key="2">
    <source>
        <dbReference type="ARBA" id="ARBA00022771"/>
    </source>
</evidence>
<evidence type="ECO:0000256" key="1">
    <source>
        <dbReference type="ARBA" id="ARBA00022723"/>
    </source>
</evidence>
<keyword evidence="3" id="KW-0862">Zinc</keyword>
<dbReference type="GO" id="GO:0003700">
    <property type="term" value="F:DNA-binding transcription factor activity"/>
    <property type="evidence" value="ECO:0007669"/>
    <property type="project" value="TreeGrafter"/>
</dbReference>
<reference evidence="5 6" key="1">
    <citation type="journal article" date="2018" name="Elife">
        <title>Firefly genomes illuminate parallel origins of bioluminescence in beetles.</title>
        <authorList>
            <person name="Fallon T.R."/>
            <person name="Lower S.E."/>
            <person name="Chang C.H."/>
            <person name="Bessho-Uehara M."/>
            <person name="Martin G.J."/>
            <person name="Bewick A.J."/>
            <person name="Behringer M."/>
            <person name="Debat H.J."/>
            <person name="Wong I."/>
            <person name="Day J.C."/>
            <person name="Suvorov A."/>
            <person name="Silva C.J."/>
            <person name="Stanger-Hall K.F."/>
            <person name="Hall D.W."/>
            <person name="Schmitz R.J."/>
            <person name="Nelson D.R."/>
            <person name="Lewis S.M."/>
            <person name="Shigenobu S."/>
            <person name="Bybee S.M."/>
            <person name="Larracuente A.M."/>
            <person name="Oba Y."/>
            <person name="Weng J.K."/>
        </authorList>
    </citation>
    <scope>NUCLEOTIDE SEQUENCE [LARGE SCALE GENOMIC DNA]</scope>
    <source>
        <strain evidence="5">1611_PpyrPB1</strain>
        <tissue evidence="5">Whole body</tissue>
    </source>
</reference>
<evidence type="ECO:0000259" key="4">
    <source>
        <dbReference type="Pfam" id="PF04500"/>
    </source>
</evidence>
<evidence type="ECO:0000313" key="6">
    <source>
        <dbReference type="Proteomes" id="UP000327044"/>
    </source>
</evidence>
<evidence type="ECO:0000313" key="5">
    <source>
        <dbReference type="EMBL" id="KAB0797484.1"/>
    </source>
</evidence>
<dbReference type="InterPro" id="IPR007588">
    <property type="entry name" value="Znf_FLYWCH"/>
</dbReference>
<dbReference type="InParanoid" id="A0A5N4AJK8"/>